<reference evidence="2" key="1">
    <citation type="submission" date="2022-11" db="UniProtKB">
        <authorList>
            <consortium name="WormBaseParasite"/>
        </authorList>
    </citation>
    <scope>IDENTIFICATION</scope>
</reference>
<dbReference type="AlphaFoldDB" id="A0A915L9G6"/>
<sequence length="57" mass="6840">MHNLDRYFRHLDRHIPNKPSFLGGHRRLLIFRLPTRKTLKRTDHKIICTATACKIEC</sequence>
<dbReference type="WBParaSite" id="nRc.2.0.1.t47467-RA">
    <property type="protein sequence ID" value="nRc.2.0.1.t47467-RA"/>
    <property type="gene ID" value="nRc.2.0.1.g47467"/>
</dbReference>
<proteinExistence type="predicted"/>
<protein>
    <submittedName>
        <fullName evidence="2">Uncharacterized protein</fullName>
    </submittedName>
</protein>
<accession>A0A915L9G6</accession>
<organism evidence="1 2">
    <name type="scientific">Romanomermis culicivorax</name>
    <name type="common">Nematode worm</name>
    <dbReference type="NCBI Taxonomy" id="13658"/>
    <lineage>
        <taxon>Eukaryota</taxon>
        <taxon>Metazoa</taxon>
        <taxon>Ecdysozoa</taxon>
        <taxon>Nematoda</taxon>
        <taxon>Enoplea</taxon>
        <taxon>Dorylaimia</taxon>
        <taxon>Mermithida</taxon>
        <taxon>Mermithoidea</taxon>
        <taxon>Mermithidae</taxon>
        <taxon>Romanomermis</taxon>
    </lineage>
</organism>
<keyword evidence="1" id="KW-1185">Reference proteome</keyword>
<evidence type="ECO:0000313" key="1">
    <source>
        <dbReference type="Proteomes" id="UP000887565"/>
    </source>
</evidence>
<dbReference type="Proteomes" id="UP000887565">
    <property type="component" value="Unplaced"/>
</dbReference>
<evidence type="ECO:0000313" key="2">
    <source>
        <dbReference type="WBParaSite" id="nRc.2.0.1.t47467-RA"/>
    </source>
</evidence>
<name>A0A915L9G6_ROMCU</name>